<comment type="caution">
    <text evidence="3">The sequence shown here is derived from an EMBL/GenBank/DDBJ whole genome shotgun (WGS) entry which is preliminary data.</text>
</comment>
<dbReference type="Pfam" id="PF16331">
    <property type="entry name" value="TolA_bind_tri"/>
    <property type="match status" value="1"/>
</dbReference>
<gene>
    <name evidence="3" type="ORF">EVA_02708</name>
</gene>
<keyword evidence="1" id="KW-0175">Coiled coil</keyword>
<dbReference type="InterPro" id="IPR032519">
    <property type="entry name" value="YbgF_tri"/>
</dbReference>
<reference evidence="3" key="1">
    <citation type="journal article" date="2012" name="PLoS ONE">
        <title>Gene sets for utilization of primary and secondary nutrition supplies in the distal gut of endangered iberian lynx.</title>
        <authorList>
            <person name="Alcaide M."/>
            <person name="Messina E."/>
            <person name="Richter M."/>
            <person name="Bargiela R."/>
            <person name="Peplies J."/>
            <person name="Huws S.A."/>
            <person name="Newbold C.J."/>
            <person name="Golyshin P.N."/>
            <person name="Simon M.A."/>
            <person name="Lopez G."/>
            <person name="Yakimov M.M."/>
            <person name="Ferrer M."/>
        </authorList>
    </citation>
    <scope>NUCLEOTIDE SEQUENCE</scope>
</reference>
<proteinExistence type="predicted"/>
<feature type="domain" description="YbgF trimerisation" evidence="2">
    <location>
        <begin position="26"/>
        <end position="89"/>
    </location>
</feature>
<sequence>MVAVLAATSSGAWAFADDEARTAILDLREQVKALQAAQLQFVSRIEELQNQNRMLTGRVEELSNQIHQEGRASRDLFKDLDHRLGKFEPVTVVINGQNVEVEPQEKGGL</sequence>
<evidence type="ECO:0000259" key="2">
    <source>
        <dbReference type="Pfam" id="PF16331"/>
    </source>
</evidence>
<name>J9H5H3_9ZZZZ</name>
<organism evidence="3">
    <name type="scientific">gut metagenome</name>
    <dbReference type="NCBI Taxonomy" id="749906"/>
    <lineage>
        <taxon>unclassified sequences</taxon>
        <taxon>metagenomes</taxon>
        <taxon>organismal metagenomes</taxon>
    </lineage>
</organism>
<dbReference type="EMBL" id="AMCI01000443">
    <property type="protein sequence ID" value="EJX09180.1"/>
    <property type="molecule type" value="Genomic_DNA"/>
</dbReference>
<dbReference type="AlphaFoldDB" id="J9H5H3"/>
<feature type="coiled-coil region" evidence="1">
    <location>
        <begin position="31"/>
        <end position="65"/>
    </location>
</feature>
<evidence type="ECO:0000313" key="3">
    <source>
        <dbReference type="EMBL" id="EJX09180.1"/>
    </source>
</evidence>
<dbReference type="GO" id="GO:0070206">
    <property type="term" value="P:protein trimerization"/>
    <property type="evidence" value="ECO:0007669"/>
    <property type="project" value="InterPro"/>
</dbReference>
<dbReference type="Gene3D" id="1.20.5.110">
    <property type="match status" value="1"/>
</dbReference>
<accession>J9H5H3</accession>
<protein>
    <submittedName>
        <fullName evidence="3">Tol-pal system protein YbgF</fullName>
    </submittedName>
</protein>
<evidence type="ECO:0000256" key="1">
    <source>
        <dbReference type="SAM" id="Coils"/>
    </source>
</evidence>